<dbReference type="Pfam" id="PF13279">
    <property type="entry name" value="4HBT_2"/>
    <property type="match status" value="1"/>
</dbReference>
<dbReference type="EMBL" id="LAZR01027790">
    <property type="protein sequence ID" value="KKL64609.1"/>
    <property type="molecule type" value="Genomic_DNA"/>
</dbReference>
<accession>A0A0F9DS74</accession>
<gene>
    <name evidence="2" type="ORF">LCGC14_2163270</name>
</gene>
<protein>
    <recommendedName>
        <fullName evidence="3">Thioesterase domain-containing protein</fullName>
    </recommendedName>
</protein>
<dbReference type="PANTHER" id="PTHR31793">
    <property type="entry name" value="4-HYDROXYBENZOYL-COA THIOESTERASE FAMILY MEMBER"/>
    <property type="match status" value="1"/>
</dbReference>
<comment type="caution">
    <text evidence="2">The sequence shown here is derived from an EMBL/GenBank/DDBJ whole genome shotgun (WGS) entry which is preliminary data.</text>
</comment>
<sequence length="161" mass="18394">MSETPAPFRSSEMKVLPEWIDFNGHLNMAYYNVLFDQGVDQAYEQLGFGPDYQRGGCTTYVAEFHVCYLRELHEGDSVYTTFQLLDYDEKRFHSFQQLWHSDGWLAATGEGLTLHVDQSVPRVAPMPEAVLAKLDKMHRAHATLPKPTRAGRSIGIRRKST</sequence>
<organism evidence="2">
    <name type="scientific">marine sediment metagenome</name>
    <dbReference type="NCBI Taxonomy" id="412755"/>
    <lineage>
        <taxon>unclassified sequences</taxon>
        <taxon>metagenomes</taxon>
        <taxon>ecological metagenomes</taxon>
    </lineage>
</organism>
<feature type="region of interest" description="Disordered" evidence="1">
    <location>
        <begin position="142"/>
        <end position="161"/>
    </location>
</feature>
<dbReference type="InterPro" id="IPR050563">
    <property type="entry name" value="4-hydroxybenzoyl-CoA_TE"/>
</dbReference>
<name>A0A0F9DS74_9ZZZZ</name>
<proteinExistence type="predicted"/>
<dbReference type="AlphaFoldDB" id="A0A0F9DS74"/>
<evidence type="ECO:0008006" key="3">
    <source>
        <dbReference type="Google" id="ProtNLM"/>
    </source>
</evidence>
<dbReference type="PANTHER" id="PTHR31793:SF2">
    <property type="entry name" value="BLR1345 PROTEIN"/>
    <property type="match status" value="1"/>
</dbReference>
<evidence type="ECO:0000313" key="2">
    <source>
        <dbReference type="EMBL" id="KKL64609.1"/>
    </source>
</evidence>
<dbReference type="CDD" id="cd00586">
    <property type="entry name" value="4HBT"/>
    <property type="match status" value="1"/>
</dbReference>
<evidence type="ECO:0000256" key="1">
    <source>
        <dbReference type="SAM" id="MobiDB-lite"/>
    </source>
</evidence>
<reference evidence="2" key="1">
    <citation type="journal article" date="2015" name="Nature">
        <title>Complex archaea that bridge the gap between prokaryotes and eukaryotes.</title>
        <authorList>
            <person name="Spang A."/>
            <person name="Saw J.H."/>
            <person name="Jorgensen S.L."/>
            <person name="Zaremba-Niedzwiedzka K."/>
            <person name="Martijn J."/>
            <person name="Lind A.E."/>
            <person name="van Eijk R."/>
            <person name="Schleper C."/>
            <person name="Guy L."/>
            <person name="Ettema T.J."/>
        </authorList>
    </citation>
    <scope>NUCLEOTIDE SEQUENCE</scope>
</reference>
<dbReference type="SUPFAM" id="SSF54637">
    <property type="entry name" value="Thioesterase/thiol ester dehydrase-isomerase"/>
    <property type="match status" value="1"/>
</dbReference>
<dbReference type="GO" id="GO:0047617">
    <property type="term" value="F:fatty acyl-CoA hydrolase activity"/>
    <property type="evidence" value="ECO:0007669"/>
    <property type="project" value="TreeGrafter"/>
</dbReference>
<dbReference type="Gene3D" id="3.10.129.10">
    <property type="entry name" value="Hotdog Thioesterase"/>
    <property type="match status" value="1"/>
</dbReference>
<dbReference type="InterPro" id="IPR029069">
    <property type="entry name" value="HotDog_dom_sf"/>
</dbReference>